<dbReference type="Gene3D" id="3.90.25.10">
    <property type="entry name" value="UDP-galactose 4-epimerase, domain 1"/>
    <property type="match status" value="1"/>
</dbReference>
<dbReference type="Gene3D" id="3.40.50.720">
    <property type="entry name" value="NAD(P)-binding Rossmann-like Domain"/>
    <property type="match status" value="1"/>
</dbReference>
<proteinExistence type="predicted"/>
<evidence type="ECO:0000313" key="1">
    <source>
        <dbReference type="EMBL" id="GAI54093.1"/>
    </source>
</evidence>
<gene>
    <name evidence="1" type="ORF">S06H3_53070</name>
</gene>
<dbReference type="AlphaFoldDB" id="X1PE36"/>
<comment type="caution">
    <text evidence="1">The sequence shown here is derived from an EMBL/GenBank/DDBJ whole genome shotgun (WGS) entry which is preliminary data.</text>
</comment>
<sequence>MHKLYIFRSKSPISLRLKIAQIKIVLLFSKNGSDSSGDLTGDKGFSTTGTFMVKEDAVADSTKAKKNLGWQPKIKFKELVRIMVDADM</sequence>
<name>X1PE36_9ZZZZ</name>
<accession>X1PE36</accession>
<organism evidence="1">
    <name type="scientific">marine sediment metagenome</name>
    <dbReference type="NCBI Taxonomy" id="412755"/>
    <lineage>
        <taxon>unclassified sequences</taxon>
        <taxon>metagenomes</taxon>
        <taxon>ecological metagenomes</taxon>
    </lineage>
</organism>
<evidence type="ECO:0008006" key="2">
    <source>
        <dbReference type="Google" id="ProtNLM"/>
    </source>
</evidence>
<protein>
    <recommendedName>
        <fullName evidence="2">NAD(P)-binding domain-containing protein</fullName>
    </recommendedName>
</protein>
<dbReference type="EMBL" id="BARV01033804">
    <property type="protein sequence ID" value="GAI54093.1"/>
    <property type="molecule type" value="Genomic_DNA"/>
</dbReference>
<reference evidence="1" key="1">
    <citation type="journal article" date="2014" name="Front. Microbiol.">
        <title>High frequency of phylogenetically diverse reductive dehalogenase-homologous genes in deep subseafloor sedimentary metagenomes.</title>
        <authorList>
            <person name="Kawai M."/>
            <person name="Futagami T."/>
            <person name="Toyoda A."/>
            <person name="Takaki Y."/>
            <person name="Nishi S."/>
            <person name="Hori S."/>
            <person name="Arai W."/>
            <person name="Tsubouchi T."/>
            <person name="Morono Y."/>
            <person name="Uchiyama I."/>
            <person name="Ito T."/>
            <person name="Fujiyama A."/>
            <person name="Inagaki F."/>
            <person name="Takami H."/>
        </authorList>
    </citation>
    <scope>NUCLEOTIDE SEQUENCE</scope>
    <source>
        <strain evidence="1">Expedition CK06-06</strain>
    </source>
</reference>